<dbReference type="Proteomes" id="UP000692954">
    <property type="component" value="Unassembled WGS sequence"/>
</dbReference>
<evidence type="ECO:0000313" key="8">
    <source>
        <dbReference type="Proteomes" id="UP000692954"/>
    </source>
</evidence>
<proteinExistence type="inferred from homology"/>
<evidence type="ECO:0000256" key="1">
    <source>
        <dbReference type="ARBA" id="ARBA00008601"/>
    </source>
</evidence>
<dbReference type="InterPro" id="IPR016130">
    <property type="entry name" value="Tyr_Pase_AS"/>
</dbReference>
<keyword evidence="3" id="KW-0378">Hydrolase</keyword>
<feature type="domain" description="Tyrosine-protein phosphatase" evidence="5">
    <location>
        <begin position="12"/>
        <end position="155"/>
    </location>
</feature>
<protein>
    <recommendedName>
        <fullName evidence="2">protein-tyrosine-phosphatase</fullName>
        <ecNumber evidence="2">3.1.3.48</ecNumber>
    </recommendedName>
</protein>
<dbReference type="Pfam" id="PF00782">
    <property type="entry name" value="DSPc"/>
    <property type="match status" value="1"/>
</dbReference>
<dbReference type="InterPro" id="IPR020422">
    <property type="entry name" value="TYR_PHOSPHATASE_DUAL_dom"/>
</dbReference>
<comment type="similarity">
    <text evidence="1">Belongs to the protein-tyrosine phosphatase family. Non-receptor class dual specificity subfamily.</text>
</comment>
<dbReference type="FunFam" id="3.90.190.10:FF:000118">
    <property type="entry name" value="Uncharacterized protein"/>
    <property type="match status" value="1"/>
</dbReference>
<evidence type="ECO:0000256" key="4">
    <source>
        <dbReference type="ARBA" id="ARBA00022912"/>
    </source>
</evidence>
<name>A0A8S1P289_9CILI</name>
<dbReference type="PROSITE" id="PS50054">
    <property type="entry name" value="TYR_PHOSPHATASE_DUAL"/>
    <property type="match status" value="1"/>
</dbReference>
<evidence type="ECO:0000259" key="5">
    <source>
        <dbReference type="PROSITE" id="PS50054"/>
    </source>
</evidence>
<dbReference type="PROSITE" id="PS50056">
    <property type="entry name" value="TYR_PHOSPHATASE_2"/>
    <property type="match status" value="1"/>
</dbReference>
<dbReference type="PROSITE" id="PS00383">
    <property type="entry name" value="TYR_PHOSPHATASE_1"/>
    <property type="match status" value="1"/>
</dbReference>
<accession>A0A8S1P289</accession>
<dbReference type="InterPro" id="IPR000340">
    <property type="entry name" value="Dual-sp_phosphatase_cat-dom"/>
</dbReference>
<dbReference type="GO" id="GO:0043409">
    <property type="term" value="P:negative regulation of MAPK cascade"/>
    <property type="evidence" value="ECO:0007669"/>
    <property type="project" value="TreeGrafter"/>
</dbReference>
<dbReference type="GO" id="GO:0005737">
    <property type="term" value="C:cytoplasm"/>
    <property type="evidence" value="ECO:0007669"/>
    <property type="project" value="TreeGrafter"/>
</dbReference>
<feature type="domain" description="Tyrosine specific protein phosphatases" evidence="6">
    <location>
        <begin position="76"/>
        <end position="134"/>
    </location>
</feature>
<organism evidence="7 8">
    <name type="scientific">Paramecium sonneborni</name>
    <dbReference type="NCBI Taxonomy" id="65129"/>
    <lineage>
        <taxon>Eukaryota</taxon>
        <taxon>Sar</taxon>
        <taxon>Alveolata</taxon>
        <taxon>Ciliophora</taxon>
        <taxon>Intramacronucleata</taxon>
        <taxon>Oligohymenophorea</taxon>
        <taxon>Peniculida</taxon>
        <taxon>Parameciidae</taxon>
        <taxon>Paramecium</taxon>
    </lineage>
</organism>
<dbReference type="SMART" id="SM00404">
    <property type="entry name" value="PTPc_motif"/>
    <property type="match status" value="1"/>
</dbReference>
<dbReference type="EMBL" id="CAJJDN010000064">
    <property type="protein sequence ID" value="CAD8095214.1"/>
    <property type="molecule type" value="Genomic_DNA"/>
</dbReference>
<dbReference type="GO" id="GO:0033550">
    <property type="term" value="F:MAP kinase tyrosine phosphatase activity"/>
    <property type="evidence" value="ECO:0007669"/>
    <property type="project" value="TreeGrafter"/>
</dbReference>
<dbReference type="PANTHER" id="PTHR10159">
    <property type="entry name" value="DUAL SPECIFICITY PROTEIN PHOSPHATASE"/>
    <property type="match status" value="1"/>
</dbReference>
<keyword evidence="4" id="KW-0904">Protein phosphatase</keyword>
<evidence type="ECO:0000256" key="3">
    <source>
        <dbReference type="ARBA" id="ARBA00022801"/>
    </source>
</evidence>
<reference evidence="7" key="1">
    <citation type="submission" date="2021-01" db="EMBL/GenBank/DDBJ databases">
        <authorList>
            <consortium name="Genoscope - CEA"/>
            <person name="William W."/>
        </authorList>
    </citation>
    <scope>NUCLEOTIDE SEQUENCE</scope>
</reference>
<comment type="caution">
    <text evidence="7">The sequence shown here is derived from an EMBL/GenBank/DDBJ whole genome shotgun (WGS) entry which is preliminary data.</text>
</comment>
<keyword evidence="8" id="KW-1185">Reference proteome</keyword>
<gene>
    <name evidence="7" type="ORF">PSON_ATCC_30995.1.T0640063</name>
</gene>
<sequence length="271" mass="31505">MYMHINEMDLILPSTKTDGALWLGNIKAAQNILNLSKENICTVITVASNINVNYPKHQKIIHKVFRVHDKENVSIQELIEMTNEEIEEAMKIGSVLVHCMAGISRSATCVIAYLMYQNKWTFEKTLKFVKSKRPCVNPNEGFKNQLITYSNEIQKKFLPKQTQQIENPLAKLRRKLHQSPEELIQNTQLARSPKHQIKVLTKQSTEEEKQQYRQQLTQKLFINTFSTTDRSRQQLKTMHINKSSNIKGCISMYKQVEEQQNIIGFLSDRLN</sequence>
<dbReference type="SMART" id="SM00195">
    <property type="entry name" value="DSPc"/>
    <property type="match status" value="1"/>
</dbReference>
<evidence type="ECO:0000313" key="7">
    <source>
        <dbReference type="EMBL" id="CAD8095214.1"/>
    </source>
</evidence>
<dbReference type="GO" id="GO:0008330">
    <property type="term" value="F:protein tyrosine/threonine phosphatase activity"/>
    <property type="evidence" value="ECO:0007669"/>
    <property type="project" value="TreeGrafter"/>
</dbReference>
<dbReference type="PANTHER" id="PTHR10159:SF519">
    <property type="entry name" value="DUAL SPECIFICITY PROTEIN PHOSPHATASE MPK3"/>
    <property type="match status" value="1"/>
</dbReference>
<dbReference type="OrthoDB" id="426001at2759"/>
<dbReference type="InterPro" id="IPR003595">
    <property type="entry name" value="Tyr_Pase_cat"/>
</dbReference>
<dbReference type="CDD" id="cd14498">
    <property type="entry name" value="DSP"/>
    <property type="match status" value="1"/>
</dbReference>
<dbReference type="EC" id="3.1.3.48" evidence="2"/>
<dbReference type="AlphaFoldDB" id="A0A8S1P289"/>
<dbReference type="InterPro" id="IPR000387">
    <property type="entry name" value="Tyr_Pase_dom"/>
</dbReference>
<evidence type="ECO:0000256" key="2">
    <source>
        <dbReference type="ARBA" id="ARBA00013064"/>
    </source>
</evidence>
<evidence type="ECO:0000259" key="6">
    <source>
        <dbReference type="PROSITE" id="PS50056"/>
    </source>
</evidence>
<dbReference type="GO" id="GO:0017017">
    <property type="term" value="F:MAP kinase tyrosine/serine/threonine phosphatase activity"/>
    <property type="evidence" value="ECO:0007669"/>
    <property type="project" value="TreeGrafter"/>
</dbReference>